<dbReference type="SMART" id="SM00052">
    <property type="entry name" value="EAL"/>
    <property type="match status" value="1"/>
</dbReference>
<dbReference type="RefSeq" id="WP_007616321.1">
    <property type="nucleotide sequence ID" value="NZ_BAEO01000007.1"/>
</dbReference>
<dbReference type="Gene3D" id="3.30.70.270">
    <property type="match status" value="1"/>
</dbReference>
<dbReference type="CDD" id="cd01948">
    <property type="entry name" value="EAL"/>
    <property type="match status" value="1"/>
</dbReference>
<protein>
    <submittedName>
        <fullName evidence="4">Signaling protein ykoW</fullName>
    </submittedName>
</protein>
<dbReference type="NCBIfam" id="TIGR00254">
    <property type="entry name" value="GGDEF"/>
    <property type="match status" value="1"/>
</dbReference>
<keyword evidence="1" id="KW-0472">Membrane</keyword>
<dbReference type="OrthoDB" id="1316910at2"/>
<dbReference type="EMBL" id="BAEO01000007">
    <property type="protein sequence ID" value="GAC17487.1"/>
    <property type="molecule type" value="Genomic_DNA"/>
</dbReference>
<feature type="domain" description="EAL" evidence="2">
    <location>
        <begin position="386"/>
        <end position="639"/>
    </location>
</feature>
<dbReference type="InterPro" id="IPR035919">
    <property type="entry name" value="EAL_sf"/>
</dbReference>
<dbReference type="Proteomes" id="UP000006327">
    <property type="component" value="Unassembled WGS sequence"/>
</dbReference>
<feature type="transmembrane region" description="Helical" evidence="1">
    <location>
        <begin position="176"/>
        <end position="196"/>
    </location>
</feature>
<dbReference type="PANTHER" id="PTHR44757:SF2">
    <property type="entry name" value="BIOFILM ARCHITECTURE MAINTENANCE PROTEIN MBAA"/>
    <property type="match status" value="1"/>
</dbReference>
<feature type="domain" description="GGDEF" evidence="3">
    <location>
        <begin position="246"/>
        <end position="377"/>
    </location>
</feature>
<gene>
    <name evidence="4" type="primary">ykoW</name>
    <name evidence="4" type="ORF">GARC_0506</name>
</gene>
<dbReference type="InterPro" id="IPR052155">
    <property type="entry name" value="Biofilm_reg_signaling"/>
</dbReference>
<dbReference type="CDD" id="cd01949">
    <property type="entry name" value="GGDEF"/>
    <property type="match status" value="1"/>
</dbReference>
<dbReference type="Pfam" id="PF00563">
    <property type="entry name" value="EAL"/>
    <property type="match status" value="1"/>
</dbReference>
<accession>K6YH44</accession>
<evidence type="ECO:0000313" key="4">
    <source>
        <dbReference type="EMBL" id="GAC17487.1"/>
    </source>
</evidence>
<organism evidence="4 5">
    <name type="scientific">Paraglaciecola arctica BSs20135</name>
    <dbReference type="NCBI Taxonomy" id="493475"/>
    <lineage>
        <taxon>Bacteria</taxon>
        <taxon>Pseudomonadati</taxon>
        <taxon>Pseudomonadota</taxon>
        <taxon>Gammaproteobacteria</taxon>
        <taxon>Alteromonadales</taxon>
        <taxon>Alteromonadaceae</taxon>
        <taxon>Paraglaciecola</taxon>
    </lineage>
</organism>
<dbReference type="PROSITE" id="PS50887">
    <property type="entry name" value="GGDEF"/>
    <property type="match status" value="1"/>
</dbReference>
<evidence type="ECO:0000256" key="1">
    <source>
        <dbReference type="SAM" id="Phobius"/>
    </source>
</evidence>
<dbReference type="SMART" id="SM00267">
    <property type="entry name" value="GGDEF"/>
    <property type="match status" value="1"/>
</dbReference>
<keyword evidence="1" id="KW-1133">Transmembrane helix</keyword>
<dbReference type="PROSITE" id="PS50883">
    <property type="entry name" value="EAL"/>
    <property type="match status" value="1"/>
</dbReference>
<dbReference type="Gene3D" id="3.20.20.450">
    <property type="entry name" value="EAL domain"/>
    <property type="match status" value="1"/>
</dbReference>
<dbReference type="InterPro" id="IPR043128">
    <property type="entry name" value="Rev_trsase/Diguanyl_cyclase"/>
</dbReference>
<dbReference type="SUPFAM" id="SSF55073">
    <property type="entry name" value="Nucleotide cyclase"/>
    <property type="match status" value="1"/>
</dbReference>
<dbReference type="InterPro" id="IPR001633">
    <property type="entry name" value="EAL_dom"/>
</dbReference>
<evidence type="ECO:0000313" key="5">
    <source>
        <dbReference type="Proteomes" id="UP000006327"/>
    </source>
</evidence>
<comment type="caution">
    <text evidence="4">The sequence shown here is derived from an EMBL/GenBank/DDBJ whole genome shotgun (WGS) entry which is preliminary data.</text>
</comment>
<keyword evidence="5" id="KW-1185">Reference proteome</keyword>
<feature type="transmembrane region" description="Helical" evidence="1">
    <location>
        <begin position="17"/>
        <end position="37"/>
    </location>
</feature>
<dbReference type="InterPro" id="IPR000160">
    <property type="entry name" value="GGDEF_dom"/>
</dbReference>
<dbReference type="SUPFAM" id="SSF141868">
    <property type="entry name" value="EAL domain-like"/>
    <property type="match status" value="1"/>
</dbReference>
<dbReference type="PANTHER" id="PTHR44757">
    <property type="entry name" value="DIGUANYLATE CYCLASE DGCP"/>
    <property type="match status" value="1"/>
</dbReference>
<sequence length="653" mass="73250">MRANGPIKLDTSLRRRLLFGSVGLAVAVSVIFISVAYKLACDLGESMELENTNKLAKQLIYQIPFLATQSTKDPLQSKKLYNSHLFQSLDPEVVGIEIWFVGQHVKIRSYPEWTYPAEIALAIEAGVDSSGFTEYQKERLLWVYKADTDTGLSVLLLHKAKTLNIALDYVANRLSITAFLTFWLAVWAALVMSALITNRFEKNNKKLAYMASHDDLTGLPNRYYLVSMLNDFLSKVEASRIPFKQRKGALLLVDLDKFKDVNDTMGHAAGDDLLVSIGKRLTELAGAKAQVVRYGGDEFVIWHQEIDSVEAEILAQDIVAACRQPLLVNNNQFEIGASIGVACYPQHGTKVDELLKRADIAMYHAKELRLGYQLFDQTLNSKSALWVSLRGQLNNALQQNQFVLFYQPKVSLPQGTIVGVEALVRWEHPEKGLLAPGVFIDIIEQSTVIHEFTRYVLKQAIIQCRLWLNQGVRISVAVNLSPYNLRDDEFIPYLKEQLSCHQVPAELIEIELTESGTMLDLNVAQRVFPELRAVGVKLSIDDFGTGMSSLAYVKKLDVNFIKIDRSFITNITTDYRDVAVIKSMLLLCVNLNKEVIAEGIETSEQAEILHELGCKFAQGYYFGKPMHPLVITPLLTKDLPVSAKVTPIKEGYS</sequence>
<keyword evidence="1" id="KW-0812">Transmembrane</keyword>
<dbReference type="STRING" id="493475.GARC_0506"/>
<dbReference type="eggNOG" id="COG5001">
    <property type="taxonomic scope" value="Bacteria"/>
</dbReference>
<proteinExistence type="predicted"/>
<evidence type="ECO:0000259" key="2">
    <source>
        <dbReference type="PROSITE" id="PS50883"/>
    </source>
</evidence>
<dbReference type="InterPro" id="IPR029787">
    <property type="entry name" value="Nucleotide_cyclase"/>
</dbReference>
<dbReference type="AlphaFoldDB" id="K6YH44"/>
<dbReference type="Pfam" id="PF00990">
    <property type="entry name" value="GGDEF"/>
    <property type="match status" value="1"/>
</dbReference>
<reference evidence="4 5" key="1">
    <citation type="journal article" date="2017" name="Antonie Van Leeuwenhoek">
        <title>Rhizobium rhizosphaerae sp. nov., a novel species isolated from rice rhizosphere.</title>
        <authorList>
            <person name="Zhao J.J."/>
            <person name="Zhang J."/>
            <person name="Zhang R.J."/>
            <person name="Zhang C.W."/>
            <person name="Yin H.Q."/>
            <person name="Zhang X.X."/>
        </authorList>
    </citation>
    <scope>NUCLEOTIDE SEQUENCE [LARGE SCALE GENOMIC DNA]</scope>
    <source>
        <strain evidence="4 5">BSs20135</strain>
    </source>
</reference>
<name>K6YH44_9ALTE</name>
<evidence type="ECO:0000259" key="3">
    <source>
        <dbReference type="PROSITE" id="PS50887"/>
    </source>
</evidence>